<evidence type="ECO:0000313" key="3">
    <source>
        <dbReference type="EMBL" id="HDX32390.1"/>
    </source>
</evidence>
<keyword evidence="2" id="KW-0732">Signal</keyword>
<organism evidence="3">
    <name type="scientific">Caldilinea aerophila</name>
    <dbReference type="NCBI Taxonomy" id="133453"/>
    <lineage>
        <taxon>Bacteria</taxon>
        <taxon>Bacillati</taxon>
        <taxon>Chloroflexota</taxon>
        <taxon>Caldilineae</taxon>
        <taxon>Caldilineales</taxon>
        <taxon>Caldilineaceae</taxon>
        <taxon>Caldilinea</taxon>
    </lineage>
</organism>
<comment type="caution">
    <text evidence="3">The sequence shown here is derived from an EMBL/GenBank/DDBJ whole genome shotgun (WGS) entry which is preliminary data.</text>
</comment>
<dbReference type="InterPro" id="IPR015943">
    <property type="entry name" value="WD40/YVTN_repeat-like_dom_sf"/>
</dbReference>
<feature type="signal peptide" evidence="2">
    <location>
        <begin position="1"/>
        <end position="29"/>
    </location>
</feature>
<gene>
    <name evidence="3" type="ORF">ENQ20_13025</name>
</gene>
<proteinExistence type="predicted"/>
<feature type="chain" id="PRO_5028183847" description="Photosynthesis system II assembly factor Ycf48/Hcf136-like domain-containing protein" evidence="2">
    <location>
        <begin position="30"/>
        <end position="947"/>
    </location>
</feature>
<accession>A0A7C1JYV0</accession>
<dbReference type="EMBL" id="DSMG01000130">
    <property type="protein sequence ID" value="HDX32390.1"/>
    <property type="molecule type" value="Genomic_DNA"/>
</dbReference>
<evidence type="ECO:0000256" key="2">
    <source>
        <dbReference type="SAM" id="SignalP"/>
    </source>
</evidence>
<evidence type="ECO:0000256" key="1">
    <source>
        <dbReference type="SAM" id="MobiDB-lite"/>
    </source>
</evidence>
<protein>
    <recommendedName>
        <fullName evidence="4">Photosynthesis system II assembly factor Ycf48/Hcf136-like domain-containing protein</fullName>
    </recommendedName>
</protein>
<evidence type="ECO:0008006" key="4">
    <source>
        <dbReference type="Google" id="ProtNLM"/>
    </source>
</evidence>
<feature type="region of interest" description="Disordered" evidence="1">
    <location>
        <begin position="768"/>
        <end position="795"/>
    </location>
</feature>
<feature type="compositionally biased region" description="Low complexity" evidence="1">
    <location>
        <begin position="768"/>
        <end position="778"/>
    </location>
</feature>
<dbReference type="InterPro" id="IPR011048">
    <property type="entry name" value="Haem_d1_sf"/>
</dbReference>
<dbReference type="SUPFAM" id="SSF110296">
    <property type="entry name" value="Oligoxyloglucan reducing end-specific cellobiohydrolase"/>
    <property type="match status" value="1"/>
</dbReference>
<name>A0A7C1JYV0_9CHLR</name>
<dbReference type="Gene3D" id="2.130.10.10">
    <property type="entry name" value="YVTN repeat-like/Quinoprotein amine dehydrogenase"/>
    <property type="match status" value="2"/>
</dbReference>
<dbReference type="AlphaFoldDB" id="A0A7C1JYV0"/>
<reference evidence="3" key="1">
    <citation type="journal article" date="2020" name="mSystems">
        <title>Genome- and Community-Level Interaction Insights into Carbon Utilization and Element Cycling Functions of Hydrothermarchaeota in Hydrothermal Sediment.</title>
        <authorList>
            <person name="Zhou Z."/>
            <person name="Liu Y."/>
            <person name="Xu W."/>
            <person name="Pan J."/>
            <person name="Luo Z.H."/>
            <person name="Li M."/>
        </authorList>
    </citation>
    <scope>NUCLEOTIDE SEQUENCE [LARGE SCALE GENOMIC DNA]</scope>
    <source>
        <strain evidence="3">SpSt-289</strain>
    </source>
</reference>
<dbReference type="SUPFAM" id="SSF51004">
    <property type="entry name" value="C-terminal (heme d1) domain of cytochrome cd1-nitrite reductase"/>
    <property type="match status" value="1"/>
</dbReference>
<sequence>MMKTSTHLQRAFFYLMVLLLTLAGCSDQAPPAVESEATIAALSTANARLLTQMSERSTAEFSTPAPATTLSPTRTPVFSGSEAEAAGVSQAFLPRLAAALPLAPEGEALIDLRFDRPTNRIYVTDADHLYAVDGDTLTVLTTLSQGGFLELDERNQRLYVYRSFVRGGETPTIHVIDTKTLTALGTIKGGAIAIDRERNRLFVGEPFTQALAGSATARGVRVFDGATLEEIGEFTQPGAPIYNPTRNELLIVAYTVYTANPETLQVTGDLFPELTDPEKVGLLWCNGCRWVDNAWHLPEVSMIAVDVNAHCAGKGCGRIEPPRWFDAATMATVEPAAAPELRRGCGSAVEAVGPVEGRFYRNRFYSRYVVYANLLVDNLLGERIARRDGLSLDFINVHTGQGYVADGTVIDLATLTPIGRWPAACILGYDAEQGRIFAMRGNTLLLIDEHGETPTEPPPPVAENLPPQEITDIQLSPDFAADQTLLVRSETHTIYRSTDGGTSWQRLRGGLPEERHQTLSAFFSPKFAVDRTLYVTGFHGESRGYGVWRSQDGGDRWEPLWNNLTHLRGVVLHFAEDFAQSQTLLLHARYADVLAGDEGESFHRSTNGGLDWTLVATASHTAPEGPAATLPPLETLLPDSTAGPGPSLRIDDSHTAILYTLDGATWMTATLAVESGDALLALLPSPAFPSDRTAFVVTQRTIWRTQDGGVTWSQWEESPFVDRGDFNRKISSAAITPSLADGGYQLYLGTRRGEVLAVKPDTMRWSTPANEETAQAQAAPPPSTVLPAETQAQTPPAGLYRPSGAFALIWENNLNVQQALGFATTPEAIRSNAALQRFEHGVMVWVAENRRIYAFLDDGRWFAYEDTFREGEPESDPAFAPPAGKQQPVRGFGKVWRQHPELRAALGWALAKEEPATALRQPFEKGEMIGVDAYIFALSGENEGVWY</sequence>
<dbReference type="PROSITE" id="PS51257">
    <property type="entry name" value="PROKAR_LIPOPROTEIN"/>
    <property type="match status" value="1"/>
</dbReference>